<keyword evidence="1" id="KW-0238">DNA-binding</keyword>
<dbReference type="AlphaFoldDB" id="A0A2A9CXU4"/>
<dbReference type="SUPFAM" id="SSF47413">
    <property type="entry name" value="lambda repressor-like DNA-binding domains"/>
    <property type="match status" value="1"/>
</dbReference>
<name>A0A2A9CXU4_9MICO</name>
<dbReference type="Gene3D" id="2.60.120.10">
    <property type="entry name" value="Jelly Rolls"/>
    <property type="match status" value="1"/>
</dbReference>
<dbReference type="InterPro" id="IPR050807">
    <property type="entry name" value="TransReg_Diox_bact_type"/>
</dbReference>
<gene>
    <name evidence="3" type="ORF">ATL40_0815</name>
</gene>
<dbReference type="Pfam" id="PF07883">
    <property type="entry name" value="Cupin_2"/>
    <property type="match status" value="1"/>
</dbReference>
<dbReference type="GO" id="GO:0003700">
    <property type="term" value="F:DNA-binding transcription factor activity"/>
    <property type="evidence" value="ECO:0007669"/>
    <property type="project" value="TreeGrafter"/>
</dbReference>
<sequence length="207" mass="22018">MISPDPAAGPADDPAADTDALHVAALGATVRVERGRRGLSVAALAERAGVSFGLVSHLERGQGNPSFKAVQRIARALEIPLATLLAGGEGDRMVVRADERELLPTDPTAPAEQRVVRELLTPRLTSTLQLIRSTLPVGFSNEAQPFRHLGTEVVTVEHGALLVVHGERRTRLLPGDSATYTCSTPHWWANDASEETVVLGAVTPFEA</sequence>
<evidence type="ECO:0000313" key="4">
    <source>
        <dbReference type="Proteomes" id="UP000224915"/>
    </source>
</evidence>
<dbReference type="PANTHER" id="PTHR46797">
    <property type="entry name" value="HTH-TYPE TRANSCRIPTIONAL REGULATOR"/>
    <property type="match status" value="1"/>
</dbReference>
<dbReference type="SUPFAM" id="SSF51182">
    <property type="entry name" value="RmlC-like cupins"/>
    <property type="match status" value="1"/>
</dbReference>
<dbReference type="CDD" id="cd02209">
    <property type="entry name" value="cupin_XRE_C"/>
    <property type="match status" value="1"/>
</dbReference>
<proteinExistence type="predicted"/>
<dbReference type="InterPro" id="IPR010982">
    <property type="entry name" value="Lambda_DNA-bd_dom_sf"/>
</dbReference>
<dbReference type="SMART" id="SM00530">
    <property type="entry name" value="HTH_XRE"/>
    <property type="match status" value="1"/>
</dbReference>
<dbReference type="PROSITE" id="PS50943">
    <property type="entry name" value="HTH_CROC1"/>
    <property type="match status" value="1"/>
</dbReference>
<dbReference type="Proteomes" id="UP000224915">
    <property type="component" value="Unassembled WGS sequence"/>
</dbReference>
<dbReference type="InterPro" id="IPR001387">
    <property type="entry name" value="Cro/C1-type_HTH"/>
</dbReference>
<keyword evidence="4" id="KW-1185">Reference proteome</keyword>
<dbReference type="PANTHER" id="PTHR46797:SF1">
    <property type="entry name" value="METHYLPHOSPHONATE SYNTHASE"/>
    <property type="match status" value="1"/>
</dbReference>
<dbReference type="GO" id="GO:0005829">
    <property type="term" value="C:cytosol"/>
    <property type="evidence" value="ECO:0007669"/>
    <property type="project" value="TreeGrafter"/>
</dbReference>
<protein>
    <submittedName>
        <fullName evidence="3">XRE family transcriptional regulator</fullName>
    </submittedName>
</protein>
<dbReference type="GO" id="GO:0003677">
    <property type="term" value="F:DNA binding"/>
    <property type="evidence" value="ECO:0007669"/>
    <property type="project" value="UniProtKB-KW"/>
</dbReference>
<evidence type="ECO:0000256" key="1">
    <source>
        <dbReference type="ARBA" id="ARBA00023125"/>
    </source>
</evidence>
<evidence type="ECO:0000313" key="3">
    <source>
        <dbReference type="EMBL" id="PFG19257.1"/>
    </source>
</evidence>
<organism evidence="3 4">
    <name type="scientific">Serinibacter salmoneus</name>
    <dbReference type="NCBI Taxonomy" id="556530"/>
    <lineage>
        <taxon>Bacteria</taxon>
        <taxon>Bacillati</taxon>
        <taxon>Actinomycetota</taxon>
        <taxon>Actinomycetes</taxon>
        <taxon>Micrococcales</taxon>
        <taxon>Beutenbergiaceae</taxon>
        <taxon>Serinibacter</taxon>
    </lineage>
</organism>
<dbReference type="RefSeq" id="WP_245866697.1">
    <property type="nucleotide sequence ID" value="NZ_PDJD01000001.1"/>
</dbReference>
<dbReference type="InterPro" id="IPR011051">
    <property type="entry name" value="RmlC_Cupin_sf"/>
</dbReference>
<dbReference type="InterPro" id="IPR013096">
    <property type="entry name" value="Cupin_2"/>
</dbReference>
<feature type="domain" description="HTH cro/C1-type" evidence="2">
    <location>
        <begin position="30"/>
        <end position="84"/>
    </location>
</feature>
<reference evidence="3 4" key="1">
    <citation type="submission" date="2017-10" db="EMBL/GenBank/DDBJ databases">
        <title>Sequencing the genomes of 1000 actinobacteria strains.</title>
        <authorList>
            <person name="Klenk H.-P."/>
        </authorList>
    </citation>
    <scope>NUCLEOTIDE SEQUENCE [LARGE SCALE GENOMIC DNA]</scope>
    <source>
        <strain evidence="3 4">DSM 21801</strain>
    </source>
</reference>
<accession>A0A2A9CXU4</accession>
<dbReference type="InterPro" id="IPR014710">
    <property type="entry name" value="RmlC-like_jellyroll"/>
</dbReference>
<dbReference type="Gene3D" id="1.10.260.40">
    <property type="entry name" value="lambda repressor-like DNA-binding domains"/>
    <property type="match status" value="1"/>
</dbReference>
<evidence type="ECO:0000259" key="2">
    <source>
        <dbReference type="PROSITE" id="PS50943"/>
    </source>
</evidence>
<comment type="caution">
    <text evidence="3">The sequence shown here is derived from an EMBL/GenBank/DDBJ whole genome shotgun (WGS) entry which is preliminary data.</text>
</comment>
<dbReference type="Pfam" id="PF13560">
    <property type="entry name" value="HTH_31"/>
    <property type="match status" value="1"/>
</dbReference>
<dbReference type="EMBL" id="PDJD01000001">
    <property type="protein sequence ID" value="PFG19257.1"/>
    <property type="molecule type" value="Genomic_DNA"/>
</dbReference>
<dbReference type="CDD" id="cd00093">
    <property type="entry name" value="HTH_XRE"/>
    <property type="match status" value="1"/>
</dbReference>